<protein>
    <submittedName>
        <fullName evidence="2">Uncharacterized protein</fullName>
    </submittedName>
</protein>
<dbReference type="EMBL" id="CAJMWR010003338">
    <property type="protein sequence ID" value="CAE6458337.1"/>
    <property type="molecule type" value="Genomic_DNA"/>
</dbReference>
<evidence type="ECO:0000313" key="4">
    <source>
        <dbReference type="Proteomes" id="UP000663840"/>
    </source>
</evidence>
<dbReference type="Proteomes" id="UP000650533">
    <property type="component" value="Chromosome 10"/>
</dbReference>
<evidence type="ECO:0000313" key="2">
    <source>
        <dbReference type="EMBL" id="CAE6458337.1"/>
    </source>
</evidence>
<sequence>MSEERTAASSDNANSLLSEADSPVMALGRRPIERSHLDPGLLLGLELFQQDNDGLGFELTGTKASPIKFLGTVFHGKKEDTGPSFHFSNRDSNKVCSLTGGINLFGTDIGSVSLDYNASTSLFCGESHDSKLEFLWEPIAFELTKQDENYILRFAKIPAIFKDLIKAMEIAKKIEELSEADGSPCGVIKLVLPEGLSTEVKVEVTPEVIAGDTSKLQLDIKGSLEVTLLEKSVGDIEFGQITVTIDVSKPLDGLSSTLTRALTSTESVNKIVGDLLKNKAKLAEVIALVATEKLASKAVTTLICRDLYKPKLNEKDPPKDDQKEQTDDDGGSDGDGGAGDGGAGTGAGGAGGGSAISNLIGPLVAGGASLLGAAASLLAHTSGPDQHSSIKKTKGVDGPPPESGDSIGKAINIALRNDFKRWTQCTRIEDAIDSALACALEYRQAIALLRKILRSKNIVKNLGNSVYKDYTQRLSMLIYDFSTLSTDFAVQWLDMSEYQISMKASPSKHDGSTRKLEISWSRMVLKQNTGALVTVMIDDQPGPLTLKCVENTNTIVVDIPDYSRTKQLNITVIVSTAVLAQGGDPKYTFYSQGKPTVATIKEEPPTTAILNIKDYFPESISIPGDPMTYTAFCDNTPLVITGTYLHWPVKIQNPDNKSAWAFLSQNIEAPHEYKVSKQPGPIIPDLVDIKFDGEWPDTKVSLLSTEEKKLSIPLAELLRPELYLKYRHVLIARRDASFQPQLEGLSYIKSVPDIKQYPVILFGTATLWPVLFVDQRPCLSLQGYDGNKEHLITFGYNFVSSFSLPVDAKPKEPFVLITKIAINQDKTRSDEYEWVDVYGDSDKLLVKINTELWNTMDWQIDTGRKD</sequence>
<feature type="compositionally biased region" description="Basic and acidic residues" evidence="1">
    <location>
        <begin position="311"/>
        <end position="325"/>
    </location>
</feature>
<evidence type="ECO:0000256" key="1">
    <source>
        <dbReference type="SAM" id="MobiDB-lite"/>
    </source>
</evidence>
<reference evidence="3" key="1">
    <citation type="submission" date="2020-05" db="EMBL/GenBank/DDBJ databases">
        <title>Evolutionary and genomic comparisons of hybrid uninucleate and nonhybrid Rhizoctonia fungi.</title>
        <authorList>
            <person name="Li C."/>
            <person name="Chen X."/>
        </authorList>
    </citation>
    <scope>NUCLEOTIDE SEQUENCE</scope>
    <source>
        <strain evidence="3">AG-1 IA</strain>
    </source>
</reference>
<name>A0A8H3BL27_9AGAM</name>
<proteinExistence type="predicted"/>
<accession>A0A8H3BL27</accession>
<organism evidence="2 4">
    <name type="scientific">Rhizoctonia solani</name>
    <dbReference type="NCBI Taxonomy" id="456999"/>
    <lineage>
        <taxon>Eukaryota</taxon>
        <taxon>Fungi</taxon>
        <taxon>Dikarya</taxon>
        <taxon>Basidiomycota</taxon>
        <taxon>Agaricomycotina</taxon>
        <taxon>Agaricomycetes</taxon>
        <taxon>Cantharellales</taxon>
        <taxon>Ceratobasidiaceae</taxon>
        <taxon>Rhizoctonia</taxon>
    </lineage>
</organism>
<dbReference type="EMBL" id="CP059667">
    <property type="protein sequence ID" value="QRW23337.1"/>
    <property type="molecule type" value="Genomic_DNA"/>
</dbReference>
<feature type="region of interest" description="Disordered" evidence="1">
    <location>
        <begin position="381"/>
        <end position="407"/>
    </location>
</feature>
<feature type="region of interest" description="Disordered" evidence="1">
    <location>
        <begin position="311"/>
        <end position="348"/>
    </location>
</feature>
<dbReference type="AlphaFoldDB" id="A0A8H3BL27"/>
<evidence type="ECO:0000313" key="3">
    <source>
        <dbReference type="EMBL" id="QRW23337.1"/>
    </source>
</evidence>
<reference evidence="2" key="2">
    <citation type="submission" date="2021-01" db="EMBL/GenBank/DDBJ databases">
        <authorList>
            <person name="Kaushik A."/>
        </authorList>
    </citation>
    <scope>NUCLEOTIDE SEQUENCE</scope>
    <source>
        <strain evidence="2">AG1-1A</strain>
    </source>
</reference>
<dbReference type="Proteomes" id="UP000663840">
    <property type="component" value="Unassembled WGS sequence"/>
</dbReference>
<gene>
    <name evidence="2" type="ORF">RDB_LOCUS99192</name>
    <name evidence="3" type="ORF">RhiXN_08373</name>
</gene>
<feature type="compositionally biased region" description="Gly residues" evidence="1">
    <location>
        <begin position="333"/>
        <end position="348"/>
    </location>
</feature>